<dbReference type="SUPFAM" id="SSF52799">
    <property type="entry name" value="(Phosphotyrosine protein) phosphatases II"/>
    <property type="match status" value="1"/>
</dbReference>
<dbReference type="InterPro" id="IPR020422">
    <property type="entry name" value="TYR_PHOSPHATASE_DUAL_dom"/>
</dbReference>
<evidence type="ECO:0000256" key="2">
    <source>
        <dbReference type="ARBA" id="ARBA00013064"/>
    </source>
</evidence>
<evidence type="ECO:0000259" key="6">
    <source>
        <dbReference type="PROSITE" id="PS50054"/>
    </source>
</evidence>
<dbReference type="RefSeq" id="XP_016985257.1">
    <property type="nucleotide sequence ID" value="XM_017129768.1"/>
</dbReference>
<dbReference type="PANTHER" id="PTHR10159">
    <property type="entry name" value="DUAL SPECIFICITY PROTEIN PHOSPHATASE"/>
    <property type="match status" value="1"/>
</dbReference>
<dbReference type="GO" id="GO:0008330">
    <property type="term" value="F:protein tyrosine/threonine phosphatase activity"/>
    <property type="evidence" value="ECO:0007669"/>
    <property type="project" value="TreeGrafter"/>
</dbReference>
<keyword evidence="4" id="KW-0904">Protein phosphatase</keyword>
<dbReference type="CDD" id="cd14566">
    <property type="entry name" value="DSP_MKP_classII"/>
    <property type="match status" value="1"/>
</dbReference>
<dbReference type="GO" id="GO:0043409">
    <property type="term" value="P:negative regulation of MAPK cascade"/>
    <property type="evidence" value="ECO:0007669"/>
    <property type="project" value="TreeGrafter"/>
</dbReference>
<evidence type="ECO:0000259" key="7">
    <source>
        <dbReference type="PROSITE" id="PS50056"/>
    </source>
</evidence>
<feature type="domain" description="Tyrosine-protein phosphatase" evidence="6">
    <location>
        <begin position="55"/>
        <end position="199"/>
    </location>
</feature>
<evidence type="ECO:0000256" key="1">
    <source>
        <dbReference type="ARBA" id="ARBA00008601"/>
    </source>
</evidence>
<dbReference type="PANTHER" id="PTHR10159:SF519">
    <property type="entry name" value="DUAL SPECIFICITY PROTEIN PHOSPHATASE MPK3"/>
    <property type="match status" value="1"/>
</dbReference>
<dbReference type="FunFam" id="3.90.190.10:FF:000157">
    <property type="entry name" value="Protein-tyrosine phosphatase"/>
    <property type="match status" value="1"/>
</dbReference>
<proteinExistence type="inferred from homology"/>
<dbReference type="InterPro" id="IPR000387">
    <property type="entry name" value="Tyr_Pase_dom"/>
</dbReference>
<dbReference type="InterPro" id="IPR000340">
    <property type="entry name" value="Dual-sp_phosphatase_cat-dom"/>
</dbReference>
<dbReference type="PRINTS" id="PR01764">
    <property type="entry name" value="MAPKPHPHTASE"/>
</dbReference>
<feature type="domain" description="Tyrosine specific protein phosphatases" evidence="7">
    <location>
        <begin position="120"/>
        <end position="180"/>
    </location>
</feature>
<evidence type="ECO:0000256" key="4">
    <source>
        <dbReference type="ARBA" id="ARBA00022912"/>
    </source>
</evidence>
<dbReference type="Gene3D" id="3.90.190.10">
    <property type="entry name" value="Protein tyrosine phosphatase superfamily"/>
    <property type="match status" value="1"/>
</dbReference>
<protein>
    <recommendedName>
        <fullName evidence="2">protein-tyrosine-phosphatase</fullName>
        <ecNumber evidence="2">3.1.3.48</ecNumber>
    </recommendedName>
</protein>
<dbReference type="OrthoDB" id="165342at2759"/>
<dbReference type="AlphaFoldDB" id="A0A6P4F4I7"/>
<feature type="region of interest" description="Disordered" evidence="5">
    <location>
        <begin position="22"/>
        <end position="50"/>
    </location>
</feature>
<dbReference type="InterPro" id="IPR008343">
    <property type="entry name" value="MKP"/>
</dbReference>
<feature type="compositionally biased region" description="Low complexity" evidence="5">
    <location>
        <begin position="25"/>
        <end position="39"/>
    </location>
</feature>
<dbReference type="GO" id="GO:0005829">
    <property type="term" value="C:cytosol"/>
    <property type="evidence" value="ECO:0007669"/>
    <property type="project" value="TreeGrafter"/>
</dbReference>
<gene>
    <name evidence="8" type="primary">LOC108048848</name>
</gene>
<accession>A0A6P4F4I7</accession>
<comment type="similarity">
    <text evidence="1">Belongs to the protein-tyrosine phosphatase family. Non-receptor class dual specificity subfamily.</text>
</comment>
<dbReference type="PROSITE" id="PS50054">
    <property type="entry name" value="TYR_PHOSPHATASE_DUAL"/>
    <property type="match status" value="1"/>
</dbReference>
<dbReference type="EC" id="3.1.3.48" evidence="2"/>
<evidence type="ECO:0000256" key="3">
    <source>
        <dbReference type="ARBA" id="ARBA00022801"/>
    </source>
</evidence>
<dbReference type="GO" id="GO:0033550">
    <property type="term" value="F:MAP kinase tyrosine phosphatase activity"/>
    <property type="evidence" value="ECO:0007669"/>
    <property type="project" value="TreeGrafter"/>
</dbReference>
<dbReference type="SMART" id="SM00195">
    <property type="entry name" value="DSPc"/>
    <property type="match status" value="1"/>
</dbReference>
<dbReference type="InterPro" id="IPR029021">
    <property type="entry name" value="Prot-tyrosine_phosphatase-like"/>
</dbReference>
<dbReference type="GO" id="GO:0017017">
    <property type="term" value="F:MAP kinase tyrosine/serine/threonine phosphatase activity"/>
    <property type="evidence" value="ECO:0007669"/>
    <property type="project" value="InterPro"/>
</dbReference>
<dbReference type="Pfam" id="PF00782">
    <property type="entry name" value="DSPc"/>
    <property type="match status" value="1"/>
</dbReference>
<reference evidence="8" key="1">
    <citation type="submission" date="2025-08" db="UniProtKB">
        <authorList>
            <consortium name="RefSeq"/>
        </authorList>
    </citation>
    <scope>IDENTIFICATION</scope>
</reference>
<evidence type="ECO:0000313" key="8">
    <source>
        <dbReference type="RefSeq" id="XP_016985257.1"/>
    </source>
</evidence>
<evidence type="ECO:0000256" key="5">
    <source>
        <dbReference type="SAM" id="MobiDB-lite"/>
    </source>
</evidence>
<dbReference type="PROSITE" id="PS50056">
    <property type="entry name" value="TYR_PHOSPHATASE_2"/>
    <property type="match status" value="1"/>
</dbReference>
<keyword evidence="3" id="KW-0378">Hydrolase</keyword>
<sequence>MESSRNVQTDQLMGLRSLRISTPHSDSACSSSAESSDCESTGHHHHHHHHNFNEAPVEIIPGLLFLGNASHSCDSNALQKYNIKYVLNVTPDLPNEFEKSGVIKYLQIPITDHYSQDLAMHFPDAIQFIEEARSANSAVLVHCLAGVSRSVTVTLAYLMHTRGLSLNDAFTMVRDRKPDVSPNFHFMQQLQSFESQLHLSPGDGQAMDESGMMGTGMMVSMGLGHPASTGPVSNVLVANPSVVASRCGRGSKFSCNCIAPDCKCMQTGGFMAAHLAKATGVSPDSGIEFDRWTPSDTGLK</sequence>
<name>A0A6P4F4I7_DRORH</name>
<organism evidence="8">
    <name type="scientific">Drosophila rhopaloa</name>
    <name type="common">Fruit fly</name>
    <dbReference type="NCBI Taxonomy" id="1041015"/>
    <lineage>
        <taxon>Eukaryota</taxon>
        <taxon>Metazoa</taxon>
        <taxon>Ecdysozoa</taxon>
        <taxon>Arthropoda</taxon>
        <taxon>Hexapoda</taxon>
        <taxon>Insecta</taxon>
        <taxon>Pterygota</taxon>
        <taxon>Neoptera</taxon>
        <taxon>Endopterygota</taxon>
        <taxon>Diptera</taxon>
        <taxon>Brachycera</taxon>
        <taxon>Muscomorpha</taxon>
        <taxon>Ephydroidea</taxon>
        <taxon>Drosophilidae</taxon>
        <taxon>Drosophila</taxon>
        <taxon>Sophophora</taxon>
    </lineage>
</organism>